<name>A0A067MB75_BOTB1</name>
<dbReference type="EMBL" id="KL198046">
    <property type="protein sequence ID" value="KDQ13028.1"/>
    <property type="molecule type" value="Genomic_DNA"/>
</dbReference>
<proteinExistence type="predicted"/>
<organism evidence="2 3">
    <name type="scientific">Botryobasidium botryosum (strain FD-172 SS1)</name>
    <dbReference type="NCBI Taxonomy" id="930990"/>
    <lineage>
        <taxon>Eukaryota</taxon>
        <taxon>Fungi</taxon>
        <taxon>Dikarya</taxon>
        <taxon>Basidiomycota</taxon>
        <taxon>Agaricomycotina</taxon>
        <taxon>Agaricomycetes</taxon>
        <taxon>Cantharellales</taxon>
        <taxon>Botryobasidiaceae</taxon>
        <taxon>Botryobasidium</taxon>
    </lineage>
</organism>
<dbReference type="Proteomes" id="UP000027195">
    <property type="component" value="Unassembled WGS sequence"/>
</dbReference>
<feature type="transmembrane region" description="Helical" evidence="1">
    <location>
        <begin position="14"/>
        <end position="37"/>
    </location>
</feature>
<evidence type="ECO:0000313" key="2">
    <source>
        <dbReference type="EMBL" id="KDQ13028.1"/>
    </source>
</evidence>
<dbReference type="HOGENOM" id="CLU_2960434_0_0_1"/>
<keyword evidence="3" id="KW-1185">Reference proteome</keyword>
<keyword evidence="1" id="KW-0812">Transmembrane</keyword>
<evidence type="ECO:0000313" key="3">
    <source>
        <dbReference type="Proteomes" id="UP000027195"/>
    </source>
</evidence>
<keyword evidence="1" id="KW-0472">Membrane</keyword>
<dbReference type="InParanoid" id="A0A067MB75"/>
<accession>A0A067MB75</accession>
<gene>
    <name evidence="2" type="ORF">BOTBODRAFT_67009</name>
</gene>
<protein>
    <submittedName>
        <fullName evidence="2">Uncharacterized protein</fullName>
    </submittedName>
</protein>
<reference evidence="3" key="1">
    <citation type="journal article" date="2014" name="Proc. Natl. Acad. Sci. U.S.A.">
        <title>Extensive sampling of basidiomycete genomes demonstrates inadequacy of the white-rot/brown-rot paradigm for wood decay fungi.</title>
        <authorList>
            <person name="Riley R."/>
            <person name="Salamov A.A."/>
            <person name="Brown D.W."/>
            <person name="Nagy L.G."/>
            <person name="Floudas D."/>
            <person name="Held B.W."/>
            <person name="Levasseur A."/>
            <person name="Lombard V."/>
            <person name="Morin E."/>
            <person name="Otillar R."/>
            <person name="Lindquist E.A."/>
            <person name="Sun H."/>
            <person name="LaButti K.M."/>
            <person name="Schmutz J."/>
            <person name="Jabbour D."/>
            <person name="Luo H."/>
            <person name="Baker S.E."/>
            <person name="Pisabarro A.G."/>
            <person name="Walton J.D."/>
            <person name="Blanchette R.A."/>
            <person name="Henrissat B."/>
            <person name="Martin F."/>
            <person name="Cullen D."/>
            <person name="Hibbett D.S."/>
            <person name="Grigoriev I.V."/>
        </authorList>
    </citation>
    <scope>NUCLEOTIDE SEQUENCE [LARGE SCALE GENOMIC DNA]</scope>
    <source>
        <strain evidence="3">FD-172 SS1</strain>
    </source>
</reference>
<sequence>MSRDTQPSLACRNIYSLGITGMLSMLPGLSCAIILCLEWCVEPPSSAAVLQRFSPTPES</sequence>
<keyword evidence="1" id="KW-1133">Transmembrane helix</keyword>
<evidence type="ECO:0000256" key="1">
    <source>
        <dbReference type="SAM" id="Phobius"/>
    </source>
</evidence>
<dbReference type="AlphaFoldDB" id="A0A067MB75"/>